<dbReference type="InParanoid" id="D8REA2"/>
<dbReference type="EMBL" id="GL377577">
    <property type="protein sequence ID" value="EFJ29625.1"/>
    <property type="molecule type" value="Genomic_DNA"/>
</dbReference>
<protein>
    <submittedName>
        <fullName evidence="1">Uncharacterized protein</fullName>
    </submittedName>
</protein>
<sequence length="254" mass="27468">MAPLLLTAEQCQRNLVSVRSAIDQGAKKTTGNKADVPQASNISIGEAISSASALNLPENTSPPPSNLDIFLNPKLHVDVISTFLVTSMQTVNYVPHPATGKEAATQAKAFVDLLSNLHIFGSYMPLALLEEIQSFVATSGIEPPTIVTEELVKATTLLTSKEETMTMFVGYHFQGEESNPALYIFYGTAKMLACDHELGAKSTATPNQSIKVIFYKYEIASHLVSSMADQLAITVVPAKVLVEWINKRPAEIDT</sequence>
<dbReference type="HOGENOM" id="CLU_1095805_0_0_1"/>
<keyword evidence="2" id="KW-1185">Reference proteome</keyword>
<dbReference type="KEGG" id="smo:SELMODRAFT_410290"/>
<evidence type="ECO:0000313" key="1">
    <source>
        <dbReference type="EMBL" id="EFJ29625.1"/>
    </source>
</evidence>
<organism evidence="2">
    <name type="scientific">Selaginella moellendorffii</name>
    <name type="common">Spikemoss</name>
    <dbReference type="NCBI Taxonomy" id="88036"/>
    <lineage>
        <taxon>Eukaryota</taxon>
        <taxon>Viridiplantae</taxon>
        <taxon>Streptophyta</taxon>
        <taxon>Embryophyta</taxon>
        <taxon>Tracheophyta</taxon>
        <taxon>Lycopodiopsida</taxon>
        <taxon>Selaginellales</taxon>
        <taxon>Selaginellaceae</taxon>
        <taxon>Selaginella</taxon>
    </lineage>
</organism>
<dbReference type="Proteomes" id="UP000001514">
    <property type="component" value="Unassembled WGS sequence"/>
</dbReference>
<dbReference type="AlphaFoldDB" id="D8REA2"/>
<proteinExistence type="predicted"/>
<name>D8REA2_SELML</name>
<gene>
    <name evidence="1" type="ORF">SELMODRAFT_410290</name>
</gene>
<accession>D8REA2</accession>
<reference evidence="1 2" key="1">
    <citation type="journal article" date="2011" name="Science">
        <title>The Selaginella genome identifies genetic changes associated with the evolution of vascular plants.</title>
        <authorList>
            <person name="Banks J.A."/>
            <person name="Nishiyama T."/>
            <person name="Hasebe M."/>
            <person name="Bowman J.L."/>
            <person name="Gribskov M."/>
            <person name="dePamphilis C."/>
            <person name="Albert V.A."/>
            <person name="Aono N."/>
            <person name="Aoyama T."/>
            <person name="Ambrose B.A."/>
            <person name="Ashton N.W."/>
            <person name="Axtell M.J."/>
            <person name="Barker E."/>
            <person name="Barker M.S."/>
            <person name="Bennetzen J.L."/>
            <person name="Bonawitz N.D."/>
            <person name="Chapple C."/>
            <person name="Cheng C."/>
            <person name="Correa L.G."/>
            <person name="Dacre M."/>
            <person name="DeBarry J."/>
            <person name="Dreyer I."/>
            <person name="Elias M."/>
            <person name="Engstrom E.M."/>
            <person name="Estelle M."/>
            <person name="Feng L."/>
            <person name="Finet C."/>
            <person name="Floyd S.K."/>
            <person name="Frommer W.B."/>
            <person name="Fujita T."/>
            <person name="Gramzow L."/>
            <person name="Gutensohn M."/>
            <person name="Harholt J."/>
            <person name="Hattori M."/>
            <person name="Heyl A."/>
            <person name="Hirai T."/>
            <person name="Hiwatashi Y."/>
            <person name="Ishikawa M."/>
            <person name="Iwata M."/>
            <person name="Karol K.G."/>
            <person name="Koehler B."/>
            <person name="Kolukisaoglu U."/>
            <person name="Kubo M."/>
            <person name="Kurata T."/>
            <person name="Lalonde S."/>
            <person name="Li K."/>
            <person name="Li Y."/>
            <person name="Litt A."/>
            <person name="Lyons E."/>
            <person name="Manning G."/>
            <person name="Maruyama T."/>
            <person name="Michael T.P."/>
            <person name="Mikami K."/>
            <person name="Miyazaki S."/>
            <person name="Morinaga S."/>
            <person name="Murata T."/>
            <person name="Mueller-Roeber B."/>
            <person name="Nelson D.R."/>
            <person name="Obara M."/>
            <person name="Oguri Y."/>
            <person name="Olmstead R.G."/>
            <person name="Onodera N."/>
            <person name="Petersen B.L."/>
            <person name="Pils B."/>
            <person name="Prigge M."/>
            <person name="Rensing S.A."/>
            <person name="Riano-Pachon D.M."/>
            <person name="Roberts A.W."/>
            <person name="Sato Y."/>
            <person name="Scheller H.V."/>
            <person name="Schulz B."/>
            <person name="Schulz C."/>
            <person name="Shakirov E.V."/>
            <person name="Shibagaki N."/>
            <person name="Shinohara N."/>
            <person name="Shippen D.E."/>
            <person name="Soerensen I."/>
            <person name="Sotooka R."/>
            <person name="Sugimoto N."/>
            <person name="Sugita M."/>
            <person name="Sumikawa N."/>
            <person name="Tanurdzic M."/>
            <person name="Theissen G."/>
            <person name="Ulvskov P."/>
            <person name="Wakazuki S."/>
            <person name="Weng J.K."/>
            <person name="Willats W.W."/>
            <person name="Wipf D."/>
            <person name="Wolf P.G."/>
            <person name="Yang L."/>
            <person name="Zimmer A.D."/>
            <person name="Zhu Q."/>
            <person name="Mitros T."/>
            <person name="Hellsten U."/>
            <person name="Loque D."/>
            <person name="Otillar R."/>
            <person name="Salamov A."/>
            <person name="Schmutz J."/>
            <person name="Shapiro H."/>
            <person name="Lindquist E."/>
            <person name="Lucas S."/>
            <person name="Rokhsar D."/>
            <person name="Grigoriev I.V."/>
        </authorList>
    </citation>
    <scope>NUCLEOTIDE SEQUENCE [LARGE SCALE GENOMIC DNA]</scope>
</reference>
<evidence type="ECO:0000313" key="2">
    <source>
        <dbReference type="Proteomes" id="UP000001514"/>
    </source>
</evidence>
<dbReference type="Gramene" id="EFJ29625">
    <property type="protein sequence ID" value="EFJ29625"/>
    <property type="gene ID" value="SELMODRAFT_410290"/>
</dbReference>